<dbReference type="EMBL" id="MDSU01000015">
    <property type="protein sequence ID" value="OSS42520.1"/>
    <property type="molecule type" value="Genomic_DNA"/>
</dbReference>
<accession>A0A1X4XYA7</accession>
<proteinExistence type="predicted"/>
<dbReference type="AlphaFoldDB" id="A0A1X4XYA7"/>
<evidence type="ECO:0000313" key="1">
    <source>
        <dbReference type="EMBL" id="OSS42520.1"/>
    </source>
</evidence>
<dbReference type="STRING" id="1562698.DESAMIL20_635"/>
<organism evidence="1 2">
    <name type="scientific">Desulfurella amilsii</name>
    <dbReference type="NCBI Taxonomy" id="1562698"/>
    <lineage>
        <taxon>Bacteria</taxon>
        <taxon>Pseudomonadati</taxon>
        <taxon>Campylobacterota</taxon>
        <taxon>Desulfurellia</taxon>
        <taxon>Desulfurellales</taxon>
        <taxon>Desulfurellaceae</taxon>
        <taxon>Desulfurella</taxon>
    </lineage>
</organism>
<evidence type="ECO:0000313" key="2">
    <source>
        <dbReference type="Proteomes" id="UP000194141"/>
    </source>
</evidence>
<sequence>MPEVSLEQKENLLALVNKAQEIKKQIESYGNVLDTDNNLCPVCRKGFLKETKSESFFSKIYTYQNCKAEFRKGILNKFQLIKAYDDPYGVYQKFNQYKFTLSEWKALTVDYYKKGVYPLNKKFEEIKDAIKKEILQQFINGNLKLNFINTDKFVLQPDEFIYFNSVATKLEFQKHKTVHKQAQTPRKYSGFSIRIAKGITYYTGSSRSSQKPETFVEEYTSLDEKDRGDFVITNQKIFFSSPVKNIAIPFKKITAIDFDEGENALSITHQLKAPSIFRISKTFNINLNGLELEITLSNKDIADVIKFFIEKE</sequence>
<gene>
    <name evidence="1" type="ORF">DESAMIL20_635</name>
</gene>
<name>A0A1X4XYA7_9BACT</name>
<dbReference type="Proteomes" id="UP000194141">
    <property type="component" value="Unassembled WGS sequence"/>
</dbReference>
<comment type="caution">
    <text evidence="1">The sequence shown here is derived from an EMBL/GenBank/DDBJ whole genome shotgun (WGS) entry which is preliminary data.</text>
</comment>
<dbReference type="RefSeq" id="WP_086033371.1">
    <property type="nucleotide sequence ID" value="NZ_MDSU01000015.1"/>
</dbReference>
<keyword evidence="2" id="KW-1185">Reference proteome</keyword>
<reference evidence="1 2" key="1">
    <citation type="journal article" date="2017" name="Front. Microbiol.">
        <title>Genome Sequence of Desulfurella amilsii Strain TR1 and Comparative Genomics of Desulfurellaceae Family.</title>
        <authorList>
            <person name="Florentino A.P."/>
            <person name="Stams A.J."/>
            <person name="Sanchez-Andrea I."/>
        </authorList>
    </citation>
    <scope>NUCLEOTIDE SEQUENCE [LARGE SCALE GENOMIC DNA]</scope>
    <source>
        <strain evidence="1 2">TR1</strain>
    </source>
</reference>
<protein>
    <submittedName>
        <fullName evidence="1">Uncharacterized protein</fullName>
    </submittedName>
</protein>
<dbReference type="OrthoDB" id="1957921at2"/>